<dbReference type="InterPro" id="IPR042188">
    <property type="entry name" value="MmgE/PrpD_sf_2"/>
</dbReference>
<dbReference type="InterPro" id="IPR042183">
    <property type="entry name" value="MmgE/PrpD_sf_1"/>
</dbReference>
<gene>
    <name evidence="4" type="ORF">FHK81_15635</name>
</gene>
<comment type="similarity">
    <text evidence="1">Belongs to the PrpD family.</text>
</comment>
<dbReference type="InterPro" id="IPR005656">
    <property type="entry name" value="MmgE_PrpD"/>
</dbReference>
<dbReference type="Pfam" id="PF03972">
    <property type="entry name" value="MmgE_PrpD_N"/>
    <property type="match status" value="1"/>
</dbReference>
<evidence type="ECO:0000259" key="2">
    <source>
        <dbReference type="Pfam" id="PF03972"/>
    </source>
</evidence>
<dbReference type="EMBL" id="VMRX01000046">
    <property type="protein sequence ID" value="TVT31105.1"/>
    <property type="molecule type" value="Genomic_DNA"/>
</dbReference>
<organism evidence="4 5">
    <name type="scientific">Marinobacter vinifirmus</name>
    <dbReference type="NCBI Taxonomy" id="355591"/>
    <lineage>
        <taxon>Bacteria</taxon>
        <taxon>Pseudomonadati</taxon>
        <taxon>Pseudomonadota</taxon>
        <taxon>Gammaproteobacteria</taxon>
        <taxon>Pseudomonadales</taxon>
        <taxon>Marinobacteraceae</taxon>
        <taxon>Marinobacter</taxon>
    </lineage>
</organism>
<feature type="domain" description="MmgE/PrpD N-terminal" evidence="2">
    <location>
        <begin position="7"/>
        <end position="243"/>
    </location>
</feature>
<dbReference type="PANTHER" id="PTHR16943:SF8">
    <property type="entry name" value="2-METHYLCITRATE DEHYDRATASE"/>
    <property type="match status" value="1"/>
</dbReference>
<dbReference type="InterPro" id="IPR045337">
    <property type="entry name" value="MmgE_PrpD_C"/>
</dbReference>
<dbReference type="Gene3D" id="1.10.4100.10">
    <property type="entry name" value="2-methylcitrate dehydratase PrpD"/>
    <property type="match status" value="1"/>
</dbReference>
<feature type="domain" description="MmgE/PrpD C-terminal" evidence="3">
    <location>
        <begin position="265"/>
        <end position="433"/>
    </location>
</feature>
<dbReference type="Gene3D" id="3.30.1330.120">
    <property type="entry name" value="2-methylcitrate dehydratase PrpD"/>
    <property type="match status" value="1"/>
</dbReference>
<dbReference type="SUPFAM" id="SSF103378">
    <property type="entry name" value="2-methylcitrate dehydratase PrpD"/>
    <property type="match status" value="1"/>
</dbReference>
<name>A0A558B3K3_9GAMM</name>
<dbReference type="Proteomes" id="UP000319142">
    <property type="component" value="Unassembled WGS sequence"/>
</dbReference>
<dbReference type="InterPro" id="IPR045336">
    <property type="entry name" value="MmgE_PrpD_N"/>
</dbReference>
<evidence type="ECO:0000259" key="3">
    <source>
        <dbReference type="Pfam" id="PF19305"/>
    </source>
</evidence>
<protein>
    <submittedName>
        <fullName evidence="4">MmgE/PrpD family protein</fullName>
    </submittedName>
</protein>
<evidence type="ECO:0000256" key="1">
    <source>
        <dbReference type="ARBA" id="ARBA00006174"/>
    </source>
</evidence>
<accession>A0A558B3K3</accession>
<dbReference type="InterPro" id="IPR036148">
    <property type="entry name" value="MmgE/PrpD_sf"/>
</dbReference>
<sequence length="448" mass="47424">MTSATKRITDFIAGLRYEDLPESAIELAKHCLLDWLGVTIAGSREPLVSLLLDQAEEEGGNRVCSLVGQSHKCAPGWAALINGAASHALDFDDVVSSMGGHPSVPVFPALLASAEIRPTTGQQFISAFIAGFEAECRVGTLAAPGHYARGFHATGTVGTFGAAAACAHLHQFDSGKWQAAFGLAAAQAAGLKCMFGTMTKPFHAGKAAANGLLAARLAGRGFSANGEALEAEQGFIATQADGLNWEGVQAMGEDLGIAKVMFKYHAACYLTHATIEAVSQLQTEYQVADEDVAEIIVKVPPSHLRVCNIQEPKTGLEAKFSLRFTTALAFCGRRTDDYAFTDLAASDPDLISISNKVRVQPVDFLPNNYSSNVEIVLVSGQKLHSSADVSRATPHHEMPAQWKKLSAKFVGLVEPVLGADATRALIDSVASLETLDDMNSIISLAQAK</sequence>
<proteinExistence type="inferred from homology"/>
<dbReference type="Pfam" id="PF19305">
    <property type="entry name" value="MmgE_PrpD_C"/>
    <property type="match status" value="1"/>
</dbReference>
<evidence type="ECO:0000313" key="5">
    <source>
        <dbReference type="Proteomes" id="UP000319142"/>
    </source>
</evidence>
<dbReference type="AlphaFoldDB" id="A0A558B3K3"/>
<evidence type="ECO:0000313" key="4">
    <source>
        <dbReference type="EMBL" id="TVT31105.1"/>
    </source>
</evidence>
<reference evidence="4 5" key="1">
    <citation type="submission" date="2019-07" db="EMBL/GenBank/DDBJ databases">
        <title>The pathways for chlorine oxyanion respiration interact through the shared metabolite chlorate.</title>
        <authorList>
            <person name="Barnum T.P."/>
            <person name="Cheng Y."/>
            <person name="Hill K.A."/>
            <person name="Lucas L.N."/>
            <person name="Carlson H.K."/>
            <person name="Coates J.D."/>
        </authorList>
    </citation>
    <scope>NUCLEOTIDE SEQUENCE [LARGE SCALE GENOMIC DNA]</scope>
    <source>
        <strain evidence="4">UCB</strain>
    </source>
</reference>
<dbReference type="GO" id="GO:0016829">
    <property type="term" value="F:lyase activity"/>
    <property type="evidence" value="ECO:0007669"/>
    <property type="project" value="InterPro"/>
</dbReference>
<comment type="caution">
    <text evidence="4">The sequence shown here is derived from an EMBL/GenBank/DDBJ whole genome shotgun (WGS) entry which is preliminary data.</text>
</comment>
<dbReference type="PANTHER" id="PTHR16943">
    <property type="entry name" value="2-METHYLCITRATE DEHYDRATASE-RELATED"/>
    <property type="match status" value="1"/>
</dbReference>
<dbReference type="RefSeq" id="WP_273134816.1">
    <property type="nucleotide sequence ID" value="NZ_VMRX01000046.1"/>
</dbReference>